<organism evidence="2 3">
    <name type="scientific">Halomonas tibetensis</name>
    <dbReference type="NCBI Taxonomy" id="2259590"/>
    <lineage>
        <taxon>Bacteria</taxon>
        <taxon>Pseudomonadati</taxon>
        <taxon>Pseudomonadota</taxon>
        <taxon>Gammaproteobacteria</taxon>
        <taxon>Oceanospirillales</taxon>
        <taxon>Halomonadaceae</taxon>
        <taxon>Halomonas</taxon>
    </lineage>
</organism>
<reference evidence="3" key="1">
    <citation type="journal article" date="2019" name="Int. J. Syst. Evol. Microbiol.">
        <title>The Global Catalogue of Microorganisms (GCM) 10K type strain sequencing project: providing services to taxonomists for standard genome sequencing and annotation.</title>
        <authorList>
            <consortium name="The Broad Institute Genomics Platform"/>
            <consortium name="The Broad Institute Genome Sequencing Center for Infectious Disease"/>
            <person name="Wu L."/>
            <person name="Ma J."/>
        </authorList>
    </citation>
    <scope>NUCLEOTIDE SEQUENCE [LARGE SCALE GENOMIC DNA]</scope>
    <source>
        <strain evidence="3">KCTC 52660</strain>
    </source>
</reference>
<comment type="caution">
    <text evidence="2">The sequence shown here is derived from an EMBL/GenBank/DDBJ whole genome shotgun (WGS) entry which is preliminary data.</text>
</comment>
<evidence type="ECO:0000256" key="1">
    <source>
        <dbReference type="SAM" id="MobiDB-lite"/>
    </source>
</evidence>
<protein>
    <submittedName>
        <fullName evidence="2">Uncharacterized protein</fullName>
    </submittedName>
</protein>
<evidence type="ECO:0000313" key="2">
    <source>
        <dbReference type="EMBL" id="MFC2992812.1"/>
    </source>
</evidence>
<dbReference type="Proteomes" id="UP001595386">
    <property type="component" value="Unassembled WGS sequence"/>
</dbReference>
<accession>A0ABV7B5Q9</accession>
<dbReference type="EMBL" id="JBHRSQ010000016">
    <property type="protein sequence ID" value="MFC2992812.1"/>
    <property type="molecule type" value="Genomic_DNA"/>
</dbReference>
<sequence>MKQHTQHKPMDEREKLRQFRELDDAFAQALRKLDGPEDALDAFNQPPLIPAMPVQDEEMPDSDHFDHRLRELMREYHQPADQVADLLKTLQRLGRIA</sequence>
<gene>
    <name evidence="2" type="ORF">ACFODV_12290</name>
</gene>
<proteinExistence type="predicted"/>
<name>A0ABV7B5Q9_9GAMM</name>
<feature type="region of interest" description="Disordered" evidence="1">
    <location>
        <begin position="37"/>
        <end position="62"/>
    </location>
</feature>
<evidence type="ECO:0000313" key="3">
    <source>
        <dbReference type="Proteomes" id="UP001595386"/>
    </source>
</evidence>
<keyword evidence="3" id="KW-1185">Reference proteome</keyword>
<dbReference type="RefSeq" id="WP_379759816.1">
    <property type="nucleotide sequence ID" value="NZ_JBHRSQ010000016.1"/>
</dbReference>